<dbReference type="Proteomes" id="UP001501237">
    <property type="component" value="Unassembled WGS sequence"/>
</dbReference>
<organism evidence="4 5">
    <name type="scientific">Actinocorallia longicatena</name>
    <dbReference type="NCBI Taxonomy" id="111803"/>
    <lineage>
        <taxon>Bacteria</taxon>
        <taxon>Bacillati</taxon>
        <taxon>Actinomycetota</taxon>
        <taxon>Actinomycetes</taxon>
        <taxon>Streptosporangiales</taxon>
        <taxon>Thermomonosporaceae</taxon>
        <taxon>Actinocorallia</taxon>
    </lineage>
</organism>
<dbReference type="SUPFAM" id="SSF109854">
    <property type="entry name" value="DinB/YfiT-like putative metalloenzymes"/>
    <property type="match status" value="1"/>
</dbReference>
<dbReference type="NCBIfam" id="TIGR03086">
    <property type="entry name" value="TIGR03086 family metal-binding protein"/>
    <property type="match status" value="1"/>
</dbReference>
<evidence type="ECO:0000259" key="3">
    <source>
        <dbReference type="Pfam" id="PF11716"/>
    </source>
</evidence>
<dbReference type="NCBIfam" id="TIGR03083">
    <property type="entry name" value="maleylpyruvate isomerase family mycothiol-dependent enzyme"/>
    <property type="match status" value="1"/>
</dbReference>
<sequence>MKFIIMGRVSEKSETGALPDDDYIQAMHDFNAELNRSGVLLATEGLYPSSMGARIAYTGGKGRVVDGPFTESKELIAGFWIIDVTSKEEALAWALRLPVPADAEGEGLEIRQIFDPADLVKATDARAALPLLDRALDQMAATIAAVDPVKLAGSPTPCTEWNVEQLVGHIVDEVGRFAEVSGGQREHEGPLSGDWPADFAAAARSLRAAWARPQALEQVQRTPIGEIDALWAVKQQCSELVGHTWDLAKAADLPLDLDPELTELALTFMTDNIRPEMRGPEAGGYIGLEVPADPGAPPLDRLIAFSGRDPGWRP</sequence>
<feature type="domain" description="Mycothiol-dependent maleylpyruvate isomerase metal-binding" evidence="3">
    <location>
        <begin position="133"/>
        <end position="248"/>
    </location>
</feature>
<dbReference type="InterPro" id="IPR034660">
    <property type="entry name" value="DinB/YfiT-like"/>
</dbReference>
<dbReference type="SUPFAM" id="SSF54909">
    <property type="entry name" value="Dimeric alpha+beta barrel"/>
    <property type="match status" value="1"/>
</dbReference>
<dbReference type="PANTHER" id="PTHR35174:SF4">
    <property type="entry name" value="BLL7163 PROTEIN"/>
    <property type="match status" value="1"/>
</dbReference>
<dbReference type="Gene3D" id="1.20.120.450">
    <property type="entry name" value="dinb family like domain"/>
    <property type="match status" value="1"/>
</dbReference>
<feature type="domain" description="YCII-related" evidence="2">
    <location>
        <begin position="1"/>
        <end position="111"/>
    </location>
</feature>
<protein>
    <recommendedName>
        <fullName evidence="6">Mycothiol-dependent maleylpyruvate isomerase metal-binding domain-containing protein</fullName>
    </recommendedName>
</protein>
<dbReference type="RefSeq" id="WP_344836765.1">
    <property type="nucleotide sequence ID" value="NZ_BAAAUV010000027.1"/>
</dbReference>
<gene>
    <name evidence="4" type="ORF">GCM10010468_68430</name>
</gene>
<name>A0ABP6QNG8_9ACTN</name>
<dbReference type="EMBL" id="BAAAUV010000027">
    <property type="protein sequence ID" value="GAA3234952.1"/>
    <property type="molecule type" value="Genomic_DNA"/>
</dbReference>
<dbReference type="PANTHER" id="PTHR35174">
    <property type="entry name" value="BLL7171 PROTEIN-RELATED"/>
    <property type="match status" value="1"/>
</dbReference>
<dbReference type="InterPro" id="IPR017520">
    <property type="entry name" value="CHP03086"/>
</dbReference>
<evidence type="ECO:0000259" key="2">
    <source>
        <dbReference type="Pfam" id="PF03795"/>
    </source>
</evidence>
<dbReference type="Pfam" id="PF03795">
    <property type="entry name" value="YCII"/>
    <property type="match status" value="1"/>
</dbReference>
<evidence type="ECO:0000313" key="4">
    <source>
        <dbReference type="EMBL" id="GAA3234952.1"/>
    </source>
</evidence>
<comment type="similarity">
    <text evidence="1">Belongs to the YciI family.</text>
</comment>
<keyword evidence="5" id="KW-1185">Reference proteome</keyword>
<dbReference type="InterPro" id="IPR017517">
    <property type="entry name" value="Maleyloyr_isom"/>
</dbReference>
<dbReference type="Gene3D" id="3.30.70.1060">
    <property type="entry name" value="Dimeric alpha+beta barrel"/>
    <property type="match status" value="1"/>
</dbReference>
<dbReference type="InterPro" id="IPR005545">
    <property type="entry name" value="YCII"/>
</dbReference>
<evidence type="ECO:0008006" key="6">
    <source>
        <dbReference type="Google" id="ProtNLM"/>
    </source>
</evidence>
<dbReference type="InterPro" id="IPR011008">
    <property type="entry name" value="Dimeric_a/b-barrel"/>
</dbReference>
<proteinExistence type="inferred from homology"/>
<accession>A0ABP6QNG8</accession>
<comment type="caution">
    <text evidence="4">The sequence shown here is derived from an EMBL/GenBank/DDBJ whole genome shotgun (WGS) entry which is preliminary data.</text>
</comment>
<dbReference type="Pfam" id="PF11716">
    <property type="entry name" value="MDMPI_N"/>
    <property type="match status" value="1"/>
</dbReference>
<dbReference type="InterPro" id="IPR024344">
    <property type="entry name" value="MDMPI_metal-binding"/>
</dbReference>
<reference evidence="5" key="1">
    <citation type="journal article" date="2019" name="Int. J. Syst. Evol. Microbiol.">
        <title>The Global Catalogue of Microorganisms (GCM) 10K type strain sequencing project: providing services to taxonomists for standard genome sequencing and annotation.</title>
        <authorList>
            <consortium name="The Broad Institute Genomics Platform"/>
            <consortium name="The Broad Institute Genome Sequencing Center for Infectious Disease"/>
            <person name="Wu L."/>
            <person name="Ma J."/>
        </authorList>
    </citation>
    <scope>NUCLEOTIDE SEQUENCE [LARGE SCALE GENOMIC DNA]</scope>
    <source>
        <strain evidence="5">JCM 9377</strain>
    </source>
</reference>
<evidence type="ECO:0000256" key="1">
    <source>
        <dbReference type="ARBA" id="ARBA00007689"/>
    </source>
</evidence>
<evidence type="ECO:0000313" key="5">
    <source>
        <dbReference type="Proteomes" id="UP001501237"/>
    </source>
</evidence>